<accession>K3WI70</accession>
<keyword evidence="1" id="KW-0677">Repeat</keyword>
<reference evidence="5" key="2">
    <citation type="submission" date="2010-04" db="EMBL/GenBank/DDBJ databases">
        <authorList>
            <person name="Buell R."/>
            <person name="Hamilton J."/>
            <person name="Hostetler J."/>
        </authorList>
    </citation>
    <scope>NUCLEOTIDE SEQUENCE [LARGE SCALE GENOMIC DNA]</scope>
    <source>
        <strain evidence="5">DAOM:BR144</strain>
    </source>
</reference>
<dbReference type="InParanoid" id="K3WI70"/>
<dbReference type="InterPro" id="IPR003609">
    <property type="entry name" value="Pan_app"/>
</dbReference>
<reference evidence="4" key="3">
    <citation type="submission" date="2015-02" db="UniProtKB">
        <authorList>
            <consortium name="EnsemblProtists"/>
        </authorList>
    </citation>
    <scope>IDENTIFICATION</scope>
    <source>
        <strain evidence="4">DAOM BR144</strain>
    </source>
</reference>
<evidence type="ECO:0000313" key="4">
    <source>
        <dbReference type="EnsemblProtists" id="PYU1_T004662"/>
    </source>
</evidence>
<dbReference type="GO" id="GO:0006508">
    <property type="term" value="P:proteolysis"/>
    <property type="evidence" value="ECO:0007669"/>
    <property type="project" value="InterPro"/>
</dbReference>
<keyword evidence="5" id="KW-1185">Reference proteome</keyword>
<proteinExistence type="predicted"/>
<dbReference type="EnsemblProtists" id="PYU1_T004662">
    <property type="protein sequence ID" value="PYU1_T004662"/>
    <property type="gene ID" value="PYU1_G004651"/>
</dbReference>
<name>K3WI70_GLOUD</name>
<dbReference type="OMA" id="CARQFTG"/>
<reference evidence="5" key="1">
    <citation type="journal article" date="2010" name="Genome Biol.">
        <title>Genome sequence of the necrotrophic plant pathogen Pythium ultimum reveals original pathogenicity mechanisms and effector repertoire.</title>
        <authorList>
            <person name="Levesque C.A."/>
            <person name="Brouwer H."/>
            <person name="Cano L."/>
            <person name="Hamilton J.P."/>
            <person name="Holt C."/>
            <person name="Huitema E."/>
            <person name="Raffaele S."/>
            <person name="Robideau G.P."/>
            <person name="Thines M."/>
            <person name="Win J."/>
            <person name="Zerillo M.M."/>
            <person name="Beakes G.W."/>
            <person name="Boore J.L."/>
            <person name="Busam D."/>
            <person name="Dumas B."/>
            <person name="Ferriera S."/>
            <person name="Fuerstenberg S.I."/>
            <person name="Gachon C.M."/>
            <person name="Gaulin E."/>
            <person name="Govers F."/>
            <person name="Grenville-Briggs L."/>
            <person name="Horner N."/>
            <person name="Hostetler J."/>
            <person name="Jiang R.H."/>
            <person name="Johnson J."/>
            <person name="Krajaejun T."/>
            <person name="Lin H."/>
            <person name="Meijer H.J."/>
            <person name="Moore B."/>
            <person name="Morris P."/>
            <person name="Phuntmart V."/>
            <person name="Puiu D."/>
            <person name="Shetty J."/>
            <person name="Stajich J.E."/>
            <person name="Tripathy S."/>
            <person name="Wawra S."/>
            <person name="van West P."/>
            <person name="Whitty B.R."/>
            <person name="Coutinho P.M."/>
            <person name="Henrissat B."/>
            <person name="Martin F."/>
            <person name="Thomas P.D."/>
            <person name="Tyler B.M."/>
            <person name="De Vries R.P."/>
            <person name="Kamoun S."/>
            <person name="Yandell M."/>
            <person name="Tisserat N."/>
            <person name="Buell C.R."/>
        </authorList>
    </citation>
    <scope>NUCLEOTIDE SEQUENCE</scope>
    <source>
        <strain evidence="5">DAOM:BR144</strain>
    </source>
</reference>
<evidence type="ECO:0000313" key="5">
    <source>
        <dbReference type="Proteomes" id="UP000019132"/>
    </source>
</evidence>
<dbReference type="Proteomes" id="UP000019132">
    <property type="component" value="Unassembled WGS sequence"/>
</dbReference>
<dbReference type="HOGENOM" id="CLU_1405084_0_0_1"/>
<dbReference type="PANTHER" id="PTHR33946">
    <property type="match status" value="1"/>
</dbReference>
<dbReference type="EMBL" id="GL376631">
    <property type="status" value="NOT_ANNOTATED_CDS"/>
    <property type="molecule type" value="Genomic_DNA"/>
</dbReference>
<dbReference type="CDD" id="cd01100">
    <property type="entry name" value="APPLE_Factor_XI_like"/>
    <property type="match status" value="1"/>
</dbReference>
<dbReference type="GO" id="GO:0005576">
    <property type="term" value="C:extracellular region"/>
    <property type="evidence" value="ECO:0007669"/>
    <property type="project" value="InterPro"/>
</dbReference>
<feature type="domain" description="Apple" evidence="3">
    <location>
        <begin position="112"/>
        <end position="184"/>
    </location>
</feature>
<dbReference type="Gene3D" id="3.50.4.10">
    <property type="entry name" value="Hepatocyte Growth Factor"/>
    <property type="match status" value="2"/>
</dbReference>
<keyword evidence="2" id="KW-1015">Disulfide bond</keyword>
<dbReference type="PROSITE" id="PS50948">
    <property type="entry name" value="PAN"/>
    <property type="match status" value="1"/>
</dbReference>
<dbReference type="VEuPathDB" id="FungiDB:PYU1_G004651"/>
<dbReference type="SMART" id="SM00223">
    <property type="entry name" value="APPLE"/>
    <property type="match status" value="1"/>
</dbReference>
<evidence type="ECO:0000256" key="2">
    <source>
        <dbReference type="ARBA" id="ARBA00023157"/>
    </source>
</evidence>
<dbReference type="AlphaFoldDB" id="K3WI70"/>
<dbReference type="PANTHER" id="PTHR33946:SF4">
    <property type="entry name" value="COAGULATION FACTOR XI"/>
    <property type="match status" value="1"/>
</dbReference>
<protein>
    <recommendedName>
        <fullName evidence="3">Apple domain-containing protein</fullName>
    </recommendedName>
</protein>
<sequence>MCCDKCATTADCVAYTFVNYNADGRTACYLKKGYGETRSTVGAVSAKIVAITIAPTPAPDPTPAPAATSVTCQTASGGSCGNRLGTKCCPSSQYCQPWDSWNYQCIAIPKTCSVQITDVDFYGFDMRTVYNLSPADCCALCTLTSGCKGYTFVNENADGRTACYLKSNLAGQRVTTGAVAGIVA</sequence>
<evidence type="ECO:0000259" key="3">
    <source>
        <dbReference type="PROSITE" id="PS50948"/>
    </source>
</evidence>
<evidence type="ECO:0000256" key="1">
    <source>
        <dbReference type="ARBA" id="ARBA00022737"/>
    </source>
</evidence>
<dbReference type="InterPro" id="IPR000177">
    <property type="entry name" value="Apple"/>
</dbReference>
<organism evidence="4 5">
    <name type="scientific">Globisporangium ultimum (strain ATCC 200006 / CBS 805.95 / DAOM BR144)</name>
    <name type="common">Pythium ultimum</name>
    <dbReference type="NCBI Taxonomy" id="431595"/>
    <lineage>
        <taxon>Eukaryota</taxon>
        <taxon>Sar</taxon>
        <taxon>Stramenopiles</taxon>
        <taxon>Oomycota</taxon>
        <taxon>Peronosporomycetes</taxon>
        <taxon>Pythiales</taxon>
        <taxon>Pythiaceae</taxon>
        <taxon>Globisporangium</taxon>
    </lineage>
</organism>
<dbReference type="Pfam" id="PF14295">
    <property type="entry name" value="PAN_4"/>
    <property type="match status" value="2"/>
</dbReference>